<geneLocation type="mitochondrion" evidence="2"/>
<dbReference type="AlphaFoldDB" id="A0A3P3YMC7"/>
<evidence type="ECO:0000313" key="3">
    <source>
        <dbReference type="Proteomes" id="UP000290189"/>
    </source>
</evidence>
<evidence type="ECO:0000256" key="1">
    <source>
        <dbReference type="SAM" id="MobiDB-lite"/>
    </source>
</evidence>
<dbReference type="EMBL" id="OVEO01000017">
    <property type="protein sequence ID" value="SPR01356.1"/>
    <property type="molecule type" value="Genomic_DNA"/>
</dbReference>
<reference evidence="2 3" key="1">
    <citation type="submission" date="2018-03" db="EMBL/GenBank/DDBJ databases">
        <authorList>
            <person name="Fogelqvist J."/>
        </authorList>
    </citation>
    <scope>NUCLEOTIDE SEQUENCE [LARGE SCALE GENOMIC DNA]</scope>
</reference>
<evidence type="ECO:0008006" key="4">
    <source>
        <dbReference type="Google" id="ProtNLM"/>
    </source>
</evidence>
<sequence>MSLFDNWVRNAGQYPSQASSAKPVNAASIWGAERVEDQRYTKGHGSAHLVGGQRARPSLFAEAGRTVSTRPLDVCLSATSSSCSTRSNVSTSSSIVSSCGSSCSSTVEDRSFLPFSTSYGSAYCSAFEPSQVVPGARCRQQMLDERKAELKDAGRGAWEKRIDRAHARDRRLKDRILRTKARHNFEVDCHEVYRSMLEAKNTPRLPDRSFDLDADGIVSARDYAIASAFDVDGDGKLNDHELANAKTAVANGALDSYRGTLANLLGLPLYPAGSSVTTSHT</sequence>
<proteinExistence type="predicted"/>
<dbReference type="Proteomes" id="UP000290189">
    <property type="component" value="Unassembled WGS sequence"/>
</dbReference>
<gene>
    <name evidence="2" type="ORF">PLBR_LOCUS8571</name>
</gene>
<name>A0A3P3YMC7_PLABS</name>
<protein>
    <recommendedName>
        <fullName evidence="4">EF-hand domain-containing protein</fullName>
    </recommendedName>
</protein>
<organism evidence="2 3">
    <name type="scientific">Plasmodiophora brassicae</name>
    <name type="common">Clubroot disease agent</name>
    <dbReference type="NCBI Taxonomy" id="37360"/>
    <lineage>
        <taxon>Eukaryota</taxon>
        <taxon>Sar</taxon>
        <taxon>Rhizaria</taxon>
        <taxon>Endomyxa</taxon>
        <taxon>Phytomyxea</taxon>
        <taxon>Plasmodiophorida</taxon>
        <taxon>Plasmodiophoridae</taxon>
        <taxon>Plasmodiophora</taxon>
    </lineage>
</organism>
<dbReference type="InterPro" id="IPR018247">
    <property type="entry name" value="EF_Hand_1_Ca_BS"/>
</dbReference>
<evidence type="ECO:0000313" key="2">
    <source>
        <dbReference type="EMBL" id="SPR01356.1"/>
    </source>
</evidence>
<keyword evidence="2" id="KW-0496">Mitochondrion</keyword>
<feature type="region of interest" description="Disordered" evidence="1">
    <location>
        <begin position="82"/>
        <end position="102"/>
    </location>
</feature>
<accession>A0A3P3YMC7</accession>
<dbReference type="PROSITE" id="PS00018">
    <property type="entry name" value="EF_HAND_1"/>
    <property type="match status" value="1"/>
</dbReference>